<dbReference type="InterPro" id="IPR002433">
    <property type="entry name" value="Orn_de-COase"/>
</dbReference>
<dbReference type="InterPro" id="IPR029066">
    <property type="entry name" value="PLP-binding_barrel"/>
</dbReference>
<evidence type="ECO:0000256" key="1">
    <source>
        <dbReference type="ARBA" id="ARBA00001933"/>
    </source>
</evidence>
<dbReference type="Gene3D" id="2.40.37.10">
    <property type="entry name" value="Lyase, Ornithine Decarboxylase, Chain A, domain 1"/>
    <property type="match status" value="1"/>
</dbReference>
<sequence>MTFDSKEELLKISRDFPTARLVIRIKSKSTHQVYNLSKKFGCEMSEAEDLLLQAKARNLNVVGVSFHVGGLCDDPKAYTSAIDSSRLVFDAAQQLGYKFSIIDIGAGFFGSEAREDFFYELSREINSSLKKNFPDGDVEFIAEPGCYCVASAVSLVTSIIGKKTVTHTGTN</sequence>
<keyword evidence="3" id="KW-0663">Pyridoxal phosphate</keyword>
<dbReference type="Proteomes" id="UP000499080">
    <property type="component" value="Unassembled WGS sequence"/>
</dbReference>
<proteinExistence type="inferred from homology"/>
<keyword evidence="7" id="KW-1185">Reference proteome</keyword>
<dbReference type="PANTHER" id="PTHR11482:SF6">
    <property type="entry name" value="ORNITHINE DECARBOXYLASE 1-RELATED"/>
    <property type="match status" value="1"/>
</dbReference>
<evidence type="ECO:0000259" key="5">
    <source>
        <dbReference type="Pfam" id="PF02784"/>
    </source>
</evidence>
<dbReference type="InterPro" id="IPR009006">
    <property type="entry name" value="Ala_racemase/Decarboxylase_C"/>
</dbReference>
<evidence type="ECO:0000313" key="7">
    <source>
        <dbReference type="Proteomes" id="UP000499080"/>
    </source>
</evidence>
<feature type="domain" description="Orn/DAP/Arg decarboxylase 2 N-terminal" evidence="5">
    <location>
        <begin position="1"/>
        <end position="150"/>
    </location>
</feature>
<evidence type="ECO:0000256" key="4">
    <source>
        <dbReference type="ARBA" id="ARBA00023239"/>
    </source>
</evidence>
<dbReference type="EMBL" id="BGPR01007655">
    <property type="protein sequence ID" value="GBN28534.1"/>
    <property type="molecule type" value="Genomic_DNA"/>
</dbReference>
<dbReference type="OrthoDB" id="5034579at2759"/>
<dbReference type="GO" id="GO:0004586">
    <property type="term" value="F:ornithine decarboxylase activity"/>
    <property type="evidence" value="ECO:0007669"/>
    <property type="project" value="TreeGrafter"/>
</dbReference>
<comment type="cofactor">
    <cofactor evidence="1">
        <name>pyridoxal 5'-phosphate</name>
        <dbReference type="ChEBI" id="CHEBI:597326"/>
    </cofactor>
</comment>
<evidence type="ECO:0000313" key="6">
    <source>
        <dbReference type="EMBL" id="GBN28534.1"/>
    </source>
</evidence>
<keyword evidence="4" id="KW-0456">Lyase</keyword>
<organism evidence="6 7">
    <name type="scientific">Araneus ventricosus</name>
    <name type="common">Orbweaver spider</name>
    <name type="synonym">Epeira ventricosa</name>
    <dbReference type="NCBI Taxonomy" id="182803"/>
    <lineage>
        <taxon>Eukaryota</taxon>
        <taxon>Metazoa</taxon>
        <taxon>Ecdysozoa</taxon>
        <taxon>Arthropoda</taxon>
        <taxon>Chelicerata</taxon>
        <taxon>Arachnida</taxon>
        <taxon>Araneae</taxon>
        <taxon>Araneomorphae</taxon>
        <taxon>Entelegynae</taxon>
        <taxon>Araneoidea</taxon>
        <taxon>Araneidae</taxon>
        <taxon>Araneus</taxon>
    </lineage>
</organism>
<protein>
    <submittedName>
        <fullName evidence="6">Antizyme inhibitor 2</fullName>
    </submittedName>
</protein>
<evidence type="ECO:0000256" key="2">
    <source>
        <dbReference type="ARBA" id="ARBA00008872"/>
    </source>
</evidence>
<dbReference type="InterPro" id="IPR022644">
    <property type="entry name" value="De-COase2_N"/>
</dbReference>
<dbReference type="SUPFAM" id="SSF51419">
    <property type="entry name" value="PLP-binding barrel"/>
    <property type="match status" value="1"/>
</dbReference>
<dbReference type="InterPro" id="IPR000183">
    <property type="entry name" value="Orn/DAP/Arg_de-COase"/>
</dbReference>
<comment type="similarity">
    <text evidence="2">Belongs to the Orn/Lys/Arg decarboxylase class-II family.</text>
</comment>
<dbReference type="GO" id="GO:0005737">
    <property type="term" value="C:cytoplasm"/>
    <property type="evidence" value="ECO:0007669"/>
    <property type="project" value="TreeGrafter"/>
</dbReference>
<dbReference type="GO" id="GO:0033387">
    <property type="term" value="P:putrescine biosynthetic process from arginine, via ornithine"/>
    <property type="evidence" value="ECO:0007669"/>
    <property type="project" value="TreeGrafter"/>
</dbReference>
<accession>A0A4Y2MQE0</accession>
<dbReference type="PRINTS" id="PR01179">
    <property type="entry name" value="ODADCRBXLASE"/>
</dbReference>
<reference evidence="6 7" key="1">
    <citation type="journal article" date="2019" name="Sci. Rep.">
        <title>Orb-weaving spider Araneus ventricosus genome elucidates the spidroin gene catalogue.</title>
        <authorList>
            <person name="Kono N."/>
            <person name="Nakamura H."/>
            <person name="Ohtoshi R."/>
            <person name="Moran D.A.P."/>
            <person name="Shinohara A."/>
            <person name="Yoshida Y."/>
            <person name="Fujiwara M."/>
            <person name="Mori M."/>
            <person name="Tomita M."/>
            <person name="Arakawa K."/>
        </authorList>
    </citation>
    <scope>NUCLEOTIDE SEQUENCE [LARGE SCALE GENOMIC DNA]</scope>
</reference>
<dbReference type="Pfam" id="PF02784">
    <property type="entry name" value="Orn_Arg_deC_N"/>
    <property type="match status" value="1"/>
</dbReference>
<evidence type="ECO:0000256" key="3">
    <source>
        <dbReference type="ARBA" id="ARBA00022898"/>
    </source>
</evidence>
<dbReference type="AlphaFoldDB" id="A0A4Y2MQE0"/>
<dbReference type="PANTHER" id="PTHR11482">
    <property type="entry name" value="ARGININE/DIAMINOPIMELATE/ORNITHINE DECARBOXYLASE"/>
    <property type="match status" value="1"/>
</dbReference>
<dbReference type="Gene3D" id="3.20.20.10">
    <property type="entry name" value="Alanine racemase"/>
    <property type="match status" value="1"/>
</dbReference>
<comment type="caution">
    <text evidence="6">The sequence shown here is derived from an EMBL/GenBank/DDBJ whole genome shotgun (WGS) entry which is preliminary data.</text>
</comment>
<name>A0A4Y2MQE0_ARAVE</name>
<gene>
    <name evidence="6" type="primary">azin2_0</name>
    <name evidence="6" type="ORF">AVEN_171001_1</name>
</gene>